<gene>
    <name evidence="1" type="ORF">HHUB_3731</name>
</gene>
<keyword evidence="2" id="KW-1185">Reference proteome</keyword>
<dbReference type="STRING" id="1407499.HHUB_3731"/>
<name>A0A0U5H451_9EURY</name>
<reference evidence="2" key="1">
    <citation type="journal article" date="2016" name="Environ. Microbiol.">
        <title>The complete genome of a viable archaeum isolated from 123-million-year-old rock salt.</title>
        <authorList>
            <person name="Jaakkola S.T."/>
            <person name="Pfeiffer F."/>
            <person name="Ravantti J.J."/>
            <person name="Guo Q."/>
            <person name="Liu Y."/>
            <person name="Chen X."/>
            <person name="Ma H."/>
            <person name="Yang C."/>
            <person name="Oksanen H.M."/>
            <person name="Bamford D.H."/>
        </authorList>
    </citation>
    <scope>NUCLEOTIDE SEQUENCE</scope>
    <source>
        <strain evidence="2">JI20-1</strain>
    </source>
</reference>
<proteinExistence type="predicted"/>
<dbReference type="OrthoDB" id="266394at2157"/>
<dbReference type="Proteomes" id="UP000066737">
    <property type="component" value="Chromosome I"/>
</dbReference>
<dbReference type="GeneID" id="43331077"/>
<organism evidence="1 2">
    <name type="scientific">Halobacterium hubeiense</name>
    <dbReference type="NCBI Taxonomy" id="1407499"/>
    <lineage>
        <taxon>Archaea</taxon>
        <taxon>Methanobacteriati</taxon>
        <taxon>Methanobacteriota</taxon>
        <taxon>Stenosarchaea group</taxon>
        <taxon>Halobacteria</taxon>
        <taxon>Halobacteriales</taxon>
        <taxon>Halobacteriaceae</taxon>
        <taxon>Halobacterium</taxon>
    </lineage>
</organism>
<dbReference type="KEGG" id="hhb:Hhub_3731"/>
<evidence type="ECO:0000313" key="1">
    <source>
        <dbReference type="EMBL" id="CQH62368.1"/>
    </source>
</evidence>
<evidence type="ECO:0000313" key="2">
    <source>
        <dbReference type="Proteomes" id="UP000066737"/>
    </source>
</evidence>
<protein>
    <submittedName>
        <fullName evidence="1">Uncharacterized protein</fullName>
    </submittedName>
</protein>
<dbReference type="EMBL" id="LN831302">
    <property type="protein sequence ID" value="CQH62368.1"/>
    <property type="molecule type" value="Genomic_DNA"/>
</dbReference>
<dbReference type="AlphaFoldDB" id="A0A0U5H451"/>
<sequence length="45" mass="5668">MPDYPSDAGWRVKCPRGHTRLRRQRDGRYYCRSCQRHYDRRDLRQ</sequence>
<accession>A0A0U5H451</accession>
<dbReference type="RefSeq" id="WP_157534005.1">
    <property type="nucleotide sequence ID" value="NZ_CEML01000001.1"/>
</dbReference>